<dbReference type="InterPro" id="IPR024072">
    <property type="entry name" value="DHFR-like_dom_sf"/>
</dbReference>
<comment type="caution">
    <text evidence="2">The sequence shown here is derived from an EMBL/GenBank/DDBJ whole genome shotgun (WGS) entry which is preliminary data.</text>
</comment>
<evidence type="ECO:0000259" key="1">
    <source>
        <dbReference type="Pfam" id="PF01872"/>
    </source>
</evidence>
<dbReference type="InterPro" id="IPR050765">
    <property type="entry name" value="Riboflavin_Biosynth_HTPR"/>
</dbReference>
<sequence length="206" mass="22001">MRRLIYFVATTLDGFIAGPDGDVTIFPFDEDYGRELARDWSDALPTPALAASGLTPPRSRWDAVVMGRGTFQPAIDAGLADPYAHLDTYVVSTTLEPADHPAVTIVDRDPDTFVADLLRRPGGDVWLCGGGRLAATLAPLVDRLVLKVNPVVAGAGTPLFDGEAPVATTRWHLVEQHVYGNGVVMLTYDRDRTATDDGDGDGAPLG</sequence>
<dbReference type="PANTHER" id="PTHR38011">
    <property type="entry name" value="DIHYDROFOLATE REDUCTASE FAMILY PROTEIN (AFU_ORTHOLOGUE AFUA_8G06820)"/>
    <property type="match status" value="1"/>
</dbReference>
<protein>
    <submittedName>
        <fullName evidence="2">Deaminase</fullName>
    </submittedName>
</protein>
<dbReference type="Pfam" id="PF01872">
    <property type="entry name" value="RibD_C"/>
    <property type="match status" value="1"/>
</dbReference>
<keyword evidence="3" id="KW-1185">Reference proteome</keyword>
<dbReference type="RefSeq" id="WP_284250121.1">
    <property type="nucleotide sequence ID" value="NZ_BSUM01000001.1"/>
</dbReference>
<dbReference type="Gene3D" id="3.40.430.10">
    <property type="entry name" value="Dihydrofolate Reductase, subunit A"/>
    <property type="match status" value="1"/>
</dbReference>
<dbReference type="Proteomes" id="UP001157161">
    <property type="component" value="Unassembled WGS sequence"/>
</dbReference>
<reference evidence="2" key="2">
    <citation type="submission" date="2023-02" db="EMBL/GenBank/DDBJ databases">
        <authorList>
            <person name="Sun Q."/>
            <person name="Mori K."/>
        </authorList>
    </citation>
    <scope>NUCLEOTIDE SEQUENCE</scope>
    <source>
        <strain evidence="2">NBRC 112290</strain>
    </source>
</reference>
<evidence type="ECO:0000313" key="3">
    <source>
        <dbReference type="Proteomes" id="UP001157161"/>
    </source>
</evidence>
<name>A0AA37XDV0_9MICO</name>
<dbReference type="EMBL" id="BSUM01000001">
    <property type="protein sequence ID" value="GMA31262.1"/>
    <property type="molecule type" value="Genomic_DNA"/>
</dbReference>
<dbReference type="SUPFAM" id="SSF53597">
    <property type="entry name" value="Dihydrofolate reductase-like"/>
    <property type="match status" value="1"/>
</dbReference>
<dbReference type="GO" id="GO:0009231">
    <property type="term" value="P:riboflavin biosynthetic process"/>
    <property type="evidence" value="ECO:0007669"/>
    <property type="project" value="InterPro"/>
</dbReference>
<proteinExistence type="predicted"/>
<gene>
    <name evidence="2" type="ORF">GCM10025875_12540</name>
</gene>
<organism evidence="2 3">
    <name type="scientific">Litorihabitans aurantiacus</name>
    <dbReference type="NCBI Taxonomy" id="1930061"/>
    <lineage>
        <taxon>Bacteria</taxon>
        <taxon>Bacillati</taxon>
        <taxon>Actinomycetota</taxon>
        <taxon>Actinomycetes</taxon>
        <taxon>Micrococcales</taxon>
        <taxon>Beutenbergiaceae</taxon>
        <taxon>Litorihabitans</taxon>
    </lineage>
</organism>
<dbReference type="GO" id="GO:0008703">
    <property type="term" value="F:5-amino-6-(5-phosphoribosylamino)uracil reductase activity"/>
    <property type="evidence" value="ECO:0007669"/>
    <property type="project" value="InterPro"/>
</dbReference>
<accession>A0AA37XDV0</accession>
<dbReference type="AlphaFoldDB" id="A0AA37XDV0"/>
<dbReference type="InterPro" id="IPR002734">
    <property type="entry name" value="RibDG_C"/>
</dbReference>
<evidence type="ECO:0000313" key="2">
    <source>
        <dbReference type="EMBL" id="GMA31262.1"/>
    </source>
</evidence>
<dbReference type="PANTHER" id="PTHR38011:SF11">
    <property type="entry name" value="2,5-DIAMINO-6-RIBOSYLAMINO-4(3H)-PYRIMIDINONE 5'-PHOSPHATE REDUCTASE"/>
    <property type="match status" value="1"/>
</dbReference>
<reference evidence="2" key="1">
    <citation type="journal article" date="2014" name="Int. J. Syst. Evol. Microbiol.">
        <title>Complete genome sequence of Corynebacterium casei LMG S-19264T (=DSM 44701T), isolated from a smear-ripened cheese.</title>
        <authorList>
            <consortium name="US DOE Joint Genome Institute (JGI-PGF)"/>
            <person name="Walter F."/>
            <person name="Albersmeier A."/>
            <person name="Kalinowski J."/>
            <person name="Ruckert C."/>
        </authorList>
    </citation>
    <scope>NUCLEOTIDE SEQUENCE</scope>
    <source>
        <strain evidence="2">NBRC 112290</strain>
    </source>
</reference>
<feature type="domain" description="Bacterial bifunctional deaminase-reductase C-terminal" evidence="1">
    <location>
        <begin position="4"/>
        <end position="184"/>
    </location>
</feature>